<evidence type="ECO:0000313" key="4">
    <source>
        <dbReference type="Proteomes" id="UP001445335"/>
    </source>
</evidence>
<evidence type="ECO:0000313" key="3">
    <source>
        <dbReference type="EMBL" id="KAK9845234.1"/>
    </source>
</evidence>
<dbReference type="Proteomes" id="UP001445335">
    <property type="component" value="Unassembled WGS sequence"/>
</dbReference>
<dbReference type="PANTHER" id="PTHR45752:SF187">
    <property type="entry name" value="LEUCINE-RICH REPEAT AND IQ DOMAIN-CONTAINING PROTEIN 4"/>
    <property type="match status" value="1"/>
</dbReference>
<dbReference type="GO" id="GO:0005930">
    <property type="term" value="C:axoneme"/>
    <property type="evidence" value="ECO:0007669"/>
    <property type="project" value="UniProtKB-SubCell"/>
</dbReference>
<dbReference type="AlphaFoldDB" id="A0AAW1SFY6"/>
<dbReference type="Gene3D" id="3.80.10.10">
    <property type="entry name" value="Ribonuclease Inhibitor"/>
    <property type="match status" value="2"/>
</dbReference>
<protein>
    <submittedName>
        <fullName evidence="3">Uncharacterized protein</fullName>
    </submittedName>
</protein>
<feature type="region of interest" description="Disordered" evidence="2">
    <location>
        <begin position="278"/>
        <end position="312"/>
    </location>
</feature>
<comment type="caution">
    <text evidence="3">The sequence shown here is derived from an EMBL/GenBank/DDBJ whole genome shotgun (WGS) entry which is preliminary data.</text>
</comment>
<organism evidence="3 4">
    <name type="scientific">Elliptochloris bilobata</name>
    <dbReference type="NCBI Taxonomy" id="381761"/>
    <lineage>
        <taxon>Eukaryota</taxon>
        <taxon>Viridiplantae</taxon>
        <taxon>Chlorophyta</taxon>
        <taxon>core chlorophytes</taxon>
        <taxon>Trebouxiophyceae</taxon>
        <taxon>Trebouxiophyceae incertae sedis</taxon>
        <taxon>Elliptochloris clade</taxon>
        <taxon>Elliptochloris</taxon>
    </lineage>
</organism>
<dbReference type="SUPFAM" id="SSF52058">
    <property type="entry name" value="L domain-like"/>
    <property type="match status" value="1"/>
</dbReference>
<dbReference type="PANTHER" id="PTHR45752">
    <property type="entry name" value="LEUCINE-RICH REPEAT-CONTAINING"/>
    <property type="match status" value="1"/>
</dbReference>
<feature type="compositionally biased region" description="Polar residues" evidence="2">
    <location>
        <begin position="279"/>
        <end position="289"/>
    </location>
</feature>
<dbReference type="InterPro" id="IPR032675">
    <property type="entry name" value="LRR_dom_sf"/>
</dbReference>
<reference evidence="3 4" key="1">
    <citation type="journal article" date="2024" name="Nat. Commun.">
        <title>Phylogenomics reveals the evolutionary origins of lichenization in chlorophyte algae.</title>
        <authorList>
            <person name="Puginier C."/>
            <person name="Libourel C."/>
            <person name="Otte J."/>
            <person name="Skaloud P."/>
            <person name="Haon M."/>
            <person name="Grisel S."/>
            <person name="Petersen M."/>
            <person name="Berrin J.G."/>
            <person name="Delaux P.M."/>
            <person name="Dal Grande F."/>
            <person name="Keller J."/>
        </authorList>
    </citation>
    <scope>NUCLEOTIDE SEQUENCE [LARGE SCALE GENOMIC DNA]</scope>
    <source>
        <strain evidence="3 4">SAG 245.80</strain>
    </source>
</reference>
<accession>A0AAW1SFY6</accession>
<comment type="subcellular location">
    <subcellularLocation>
        <location evidence="1">Cytoplasm</location>
        <location evidence="1">Cytoskeleton</location>
        <location evidence="1">Cilium axoneme</location>
    </subcellularLocation>
</comment>
<keyword evidence="4" id="KW-1185">Reference proteome</keyword>
<evidence type="ECO:0000256" key="2">
    <source>
        <dbReference type="SAM" id="MobiDB-lite"/>
    </source>
</evidence>
<proteinExistence type="predicted"/>
<dbReference type="InterPro" id="IPR050715">
    <property type="entry name" value="LRR-SigEffector_domain"/>
</dbReference>
<name>A0AAW1SFY6_9CHLO</name>
<evidence type="ECO:0000256" key="1">
    <source>
        <dbReference type="ARBA" id="ARBA00004430"/>
    </source>
</evidence>
<dbReference type="EMBL" id="JALJOU010000003">
    <property type="protein sequence ID" value="KAK9845234.1"/>
    <property type="molecule type" value="Genomic_DNA"/>
</dbReference>
<gene>
    <name evidence="3" type="ORF">WJX81_000635</name>
</gene>
<sequence>MNVQYVSGRGHKAESGSGSYNRVGDCETRKLVLGTKKRGAAAPAAREVMAASASPATEARLLFVVPLVCRRLAAVARQPSALWAEQLIALHRFQDGRRLANFVAWALPRAGGVRSLSARFTANHQDTELQVLVGLFGSSLRALDLMPGSHGPAPFQQATVNLLAYCTGLQCLQLCADALCSCDLSPLSALTDLRALGLTSHNDKQRCAVPPSVLGLTRLRELALRATSLDTVQDGVSRLQALRTCEIVGARGLVIEPGFGALRSLRELEFNACSFGRVGSNSRQSSDGSESGARGGNARAEPRGGDPSAGPAYFGASHHGLDMAGVGGGLHGRAPGGAMGGGHGGPRLGLAALRFLGGLGKSGATLLPLWLPNLAGLTALTSLTFRSPRGFGGAVPAVVAGLPALRRFVFVRAFREAPLALPLSFARLGATLQQLTVEGVNWDVLPREVLALRQLRVLTVRSQSLARLTASVGGLSLLRRLDLSANAKLEIDADVPLGALWELRSLDLSDCRKLTTNAPLITVAALPRLRLVSLYGCTAGSRAAESALSEFSYLLRKKRPDVRLVLTKADELLVTGMEDDLELMSTSALDPGSLYSTTSLPHSMATLNLGRPPLFPARKGGSN</sequence>